<dbReference type="RefSeq" id="WP_068768726.1">
    <property type="nucleotide sequence ID" value="NZ_CP109796.1"/>
</dbReference>
<proteinExistence type="predicted"/>
<keyword evidence="3" id="KW-1185">Reference proteome</keyword>
<accession>A0A178INU8</accession>
<protein>
    <submittedName>
        <fullName evidence="2">Uncharacterized protein</fullName>
    </submittedName>
</protein>
<dbReference type="STRING" id="1184151.AW736_02615"/>
<dbReference type="AlphaFoldDB" id="A0A178INU8"/>
<evidence type="ECO:0000256" key="1">
    <source>
        <dbReference type="SAM" id="MobiDB-lite"/>
    </source>
</evidence>
<gene>
    <name evidence="2" type="ORF">AW736_02615</name>
</gene>
<name>A0A178INU8_9BACT</name>
<dbReference type="Proteomes" id="UP000078486">
    <property type="component" value="Unassembled WGS sequence"/>
</dbReference>
<organism evidence="2 3">
    <name type="scientific">Termitidicoccus mucosus</name>
    <dbReference type="NCBI Taxonomy" id="1184151"/>
    <lineage>
        <taxon>Bacteria</taxon>
        <taxon>Pseudomonadati</taxon>
        <taxon>Verrucomicrobiota</taxon>
        <taxon>Opitutia</taxon>
        <taxon>Opitutales</taxon>
        <taxon>Opitutaceae</taxon>
        <taxon>Termitidicoccus</taxon>
    </lineage>
</organism>
<comment type="caution">
    <text evidence="2">The sequence shown here is derived from an EMBL/GenBank/DDBJ whole genome shotgun (WGS) entry which is preliminary data.</text>
</comment>
<evidence type="ECO:0000313" key="2">
    <source>
        <dbReference type="EMBL" id="OAM91550.1"/>
    </source>
</evidence>
<dbReference type="EMBL" id="LRRQ01000023">
    <property type="protein sequence ID" value="OAM91550.1"/>
    <property type="molecule type" value="Genomic_DNA"/>
</dbReference>
<sequence>MKNEQPADGAGRKPVPPENAKEPVLVESLPMARYTFVVRGRLAGGSTVLVRGNVYAKKGMYYQAQAMVLDFVLKEIPALVLDEEAPVGLKMRTGRCRGAPLQDPGIC</sequence>
<feature type="region of interest" description="Disordered" evidence="1">
    <location>
        <begin position="1"/>
        <end position="22"/>
    </location>
</feature>
<evidence type="ECO:0000313" key="3">
    <source>
        <dbReference type="Proteomes" id="UP000078486"/>
    </source>
</evidence>
<reference evidence="2 3" key="1">
    <citation type="submission" date="2016-01" db="EMBL/GenBank/DDBJ databases">
        <title>High potential of lignocellulose degradation of a new Verrucomicrobia species.</title>
        <authorList>
            <person name="Wang Y."/>
            <person name="Shi Y."/>
            <person name="Qiu Z."/>
            <person name="Liu S."/>
            <person name="Yang H."/>
        </authorList>
    </citation>
    <scope>NUCLEOTIDE SEQUENCE [LARGE SCALE GENOMIC DNA]</scope>
    <source>
        <strain evidence="2 3">TSB47</strain>
    </source>
</reference>